<evidence type="ECO:0000256" key="1">
    <source>
        <dbReference type="SAM" id="MobiDB-lite"/>
    </source>
</evidence>
<keyword evidence="2" id="KW-0472">Membrane</keyword>
<organism evidence="4 5">
    <name type="scientific">Streptomyces narbonensis</name>
    <dbReference type="NCBI Taxonomy" id="67333"/>
    <lineage>
        <taxon>Bacteria</taxon>
        <taxon>Bacillati</taxon>
        <taxon>Actinomycetota</taxon>
        <taxon>Actinomycetes</taxon>
        <taxon>Kitasatosporales</taxon>
        <taxon>Streptomycetaceae</taxon>
        <taxon>Streptomyces</taxon>
    </lineage>
</organism>
<dbReference type="Proteomes" id="UP001551329">
    <property type="component" value="Unassembled WGS sequence"/>
</dbReference>
<dbReference type="Pfam" id="PF06724">
    <property type="entry name" value="DUF1206"/>
    <property type="match status" value="3"/>
</dbReference>
<dbReference type="RefSeq" id="WP_360018563.1">
    <property type="nucleotide sequence ID" value="NZ_JBEZAE010000001.1"/>
</dbReference>
<accession>A0ABV3C1F7</accession>
<protein>
    <submittedName>
        <fullName evidence="4">DUF1206 domain-containing protein</fullName>
    </submittedName>
</protein>
<feature type="region of interest" description="Disordered" evidence="1">
    <location>
        <begin position="261"/>
        <end position="319"/>
    </location>
</feature>
<feature type="transmembrane region" description="Helical" evidence="2">
    <location>
        <begin position="92"/>
        <end position="111"/>
    </location>
</feature>
<evidence type="ECO:0000313" key="4">
    <source>
        <dbReference type="EMBL" id="MEU7068601.1"/>
    </source>
</evidence>
<dbReference type="EMBL" id="JBEZAE010000001">
    <property type="protein sequence ID" value="MEU7068601.1"/>
    <property type="molecule type" value="Genomic_DNA"/>
</dbReference>
<feature type="transmembrane region" description="Helical" evidence="2">
    <location>
        <begin position="230"/>
        <end position="251"/>
    </location>
</feature>
<keyword evidence="2" id="KW-1133">Transmembrane helix</keyword>
<feature type="transmembrane region" description="Helical" evidence="2">
    <location>
        <begin position="53"/>
        <end position="71"/>
    </location>
</feature>
<feature type="compositionally biased region" description="Basic and acidic residues" evidence="1">
    <location>
        <begin position="292"/>
        <end position="319"/>
    </location>
</feature>
<feature type="transmembrane region" description="Helical" evidence="2">
    <location>
        <begin position="181"/>
        <end position="210"/>
    </location>
</feature>
<proteinExistence type="predicted"/>
<feature type="domain" description="DUF1206" evidence="3">
    <location>
        <begin position="7"/>
        <end position="75"/>
    </location>
</feature>
<evidence type="ECO:0000256" key="2">
    <source>
        <dbReference type="SAM" id="Phobius"/>
    </source>
</evidence>
<feature type="transmembrane region" description="Helical" evidence="2">
    <location>
        <begin position="7"/>
        <end position="28"/>
    </location>
</feature>
<dbReference type="InterPro" id="IPR009597">
    <property type="entry name" value="DUF1206"/>
</dbReference>
<feature type="domain" description="DUF1206" evidence="3">
    <location>
        <begin position="187"/>
        <end position="256"/>
    </location>
</feature>
<evidence type="ECO:0000313" key="5">
    <source>
        <dbReference type="Proteomes" id="UP001551329"/>
    </source>
</evidence>
<comment type="caution">
    <text evidence="4">The sequence shown here is derived from an EMBL/GenBank/DDBJ whole genome shotgun (WGS) entry which is preliminary data.</text>
</comment>
<keyword evidence="2" id="KW-0812">Transmembrane</keyword>
<name>A0ABV3C1F7_9ACTN</name>
<feature type="transmembrane region" description="Helical" evidence="2">
    <location>
        <begin position="139"/>
        <end position="160"/>
    </location>
</feature>
<gene>
    <name evidence="4" type="ORF">AB0A88_00435</name>
</gene>
<reference evidence="4 5" key="1">
    <citation type="submission" date="2024-06" db="EMBL/GenBank/DDBJ databases">
        <title>The Natural Products Discovery Center: Release of the First 8490 Sequenced Strains for Exploring Actinobacteria Biosynthetic Diversity.</title>
        <authorList>
            <person name="Kalkreuter E."/>
            <person name="Kautsar S.A."/>
            <person name="Yang D."/>
            <person name="Bader C.D."/>
            <person name="Teijaro C.N."/>
            <person name="Fluegel L."/>
            <person name="Davis C.M."/>
            <person name="Simpson J.R."/>
            <person name="Lauterbach L."/>
            <person name="Steele A.D."/>
            <person name="Gui C."/>
            <person name="Meng S."/>
            <person name="Li G."/>
            <person name="Viehrig K."/>
            <person name="Ye F."/>
            <person name="Su P."/>
            <person name="Kiefer A.F."/>
            <person name="Nichols A."/>
            <person name="Cepeda A.J."/>
            <person name="Yan W."/>
            <person name="Fan B."/>
            <person name="Jiang Y."/>
            <person name="Adhikari A."/>
            <person name="Zheng C.-J."/>
            <person name="Schuster L."/>
            <person name="Cowan T.M."/>
            <person name="Smanski M.J."/>
            <person name="Chevrette M.G."/>
            <person name="De Carvalho L.P.S."/>
            <person name="Shen B."/>
        </authorList>
    </citation>
    <scope>NUCLEOTIDE SEQUENCE [LARGE SCALE GENOMIC DNA]</scope>
    <source>
        <strain evidence="4 5">NPDC045974</strain>
    </source>
</reference>
<evidence type="ECO:0000259" key="3">
    <source>
        <dbReference type="Pfam" id="PF06724"/>
    </source>
</evidence>
<feature type="domain" description="DUF1206" evidence="3">
    <location>
        <begin position="89"/>
        <end position="161"/>
    </location>
</feature>
<keyword evidence="5" id="KW-1185">Reference proteome</keyword>
<sequence length="319" mass="33554">MEVASRVGLCARGVIYVLVGILAVRIGLGSDTGQQADRSGAVGTLGEQPFGRALLWALVAGLAAMALWRLCEAAFGQTVEGGEKWSRRLGSLGMAVFYAVVCVGVVQTALVGGSSGSRPSDETSKEYTARVLDWPGGRVIVGVFGAVLIVVGVVILVRSLMRKFEKNLRMDEMRPATRRVVAFLGIVGGAACGVVAAGAGLSVLLAAVRYDPSEAKGLDETLRSFAATPAGPALLIAAAVGLLLFGLYSFCEARWRKAAEHRTPEEQPTGATGPVHAPVRPGKGNDEVDDQQAERSFGDRAEDGQHDRGNDEDQEQRHG</sequence>